<feature type="transmembrane region" description="Helical" evidence="2">
    <location>
        <begin position="333"/>
        <end position="354"/>
    </location>
</feature>
<protein>
    <recommendedName>
        <fullName evidence="5">G-protein coupled receptors family 1 profile domain-containing protein</fullName>
    </recommendedName>
</protein>
<dbReference type="EMBL" id="CAWYQH010000119">
    <property type="protein sequence ID" value="CAK8691498.1"/>
    <property type="molecule type" value="Genomic_DNA"/>
</dbReference>
<keyword evidence="2" id="KW-0812">Transmembrane</keyword>
<accession>A0ABP0GJC9</accession>
<evidence type="ECO:0000313" key="3">
    <source>
        <dbReference type="EMBL" id="CAK8691498.1"/>
    </source>
</evidence>
<feature type="transmembrane region" description="Helical" evidence="2">
    <location>
        <begin position="21"/>
        <end position="45"/>
    </location>
</feature>
<feature type="region of interest" description="Disordered" evidence="1">
    <location>
        <begin position="52"/>
        <end position="101"/>
    </location>
</feature>
<feature type="region of interest" description="Disordered" evidence="1">
    <location>
        <begin position="288"/>
        <end position="319"/>
    </location>
</feature>
<evidence type="ECO:0000256" key="2">
    <source>
        <dbReference type="SAM" id="Phobius"/>
    </source>
</evidence>
<feature type="compositionally biased region" description="Polar residues" evidence="1">
    <location>
        <begin position="71"/>
        <end position="88"/>
    </location>
</feature>
<keyword evidence="2" id="KW-0472">Membrane</keyword>
<feature type="compositionally biased region" description="Basic residues" evidence="1">
    <location>
        <begin position="52"/>
        <end position="62"/>
    </location>
</feature>
<evidence type="ECO:0000313" key="4">
    <source>
        <dbReference type="Proteomes" id="UP001642483"/>
    </source>
</evidence>
<feature type="transmembrane region" description="Helical" evidence="2">
    <location>
        <begin position="143"/>
        <end position="162"/>
    </location>
</feature>
<feature type="transmembrane region" description="Helical" evidence="2">
    <location>
        <begin position="360"/>
        <end position="381"/>
    </location>
</feature>
<feature type="transmembrane region" description="Helical" evidence="2">
    <location>
        <begin position="230"/>
        <end position="253"/>
    </location>
</feature>
<sequence>MNATDAINKTNDVYDLPFTTWIIYEVFSVILTTIAVYICAMLIHYSCVKNVHPSRKHSKGKNPPKADKEAGNNSSSIAGGRKGSNSSAEGGPKKRSDGTGRSAKPLRVLCLCASIFALLRILSDQLELATYGSERVDCKVYQVIVVVTYALSATFNYSALWVRLRIFIAHPVMKHLASKLVRCLTWFALVAIIASALLNTLIFTLTSSAVDSKLGCKLGHVTSISPMARYVILTASTVVTQGLLLSLFLYPLVKHKTTMKNNSAPNMSAPPHPRVATLQNNITRPRVYSSKTDSDSEAVGSRKKNQPSNGRMSVRKSKKANRQKRLMVIIRRVLITAIICVVSDVITAIITLAFGQQPRVVSNMVFNLNLLINILSVLFSFGDWQERLIPCCASELRKRKKRKRLASGASNGTIRVQLEAEESAAKIQKRIESWRHNQDSTGSAPVRTPSPPHSAIELKNDDVFL</sequence>
<reference evidence="3 4" key="1">
    <citation type="submission" date="2024-02" db="EMBL/GenBank/DDBJ databases">
        <authorList>
            <person name="Daric V."/>
            <person name="Darras S."/>
        </authorList>
    </citation>
    <scope>NUCLEOTIDE SEQUENCE [LARGE SCALE GENOMIC DNA]</scope>
</reference>
<proteinExistence type="predicted"/>
<evidence type="ECO:0008006" key="5">
    <source>
        <dbReference type="Google" id="ProtNLM"/>
    </source>
</evidence>
<feature type="transmembrane region" description="Helical" evidence="2">
    <location>
        <begin position="183"/>
        <end position="210"/>
    </location>
</feature>
<dbReference type="Proteomes" id="UP001642483">
    <property type="component" value="Unassembled WGS sequence"/>
</dbReference>
<gene>
    <name evidence="3" type="ORF">CVLEPA_LOCUS24202</name>
</gene>
<name>A0ABP0GJC9_CLALP</name>
<feature type="region of interest" description="Disordered" evidence="1">
    <location>
        <begin position="435"/>
        <end position="455"/>
    </location>
</feature>
<comment type="caution">
    <text evidence="3">The sequence shown here is derived from an EMBL/GenBank/DDBJ whole genome shotgun (WGS) entry which is preliminary data.</text>
</comment>
<evidence type="ECO:0000256" key="1">
    <source>
        <dbReference type="SAM" id="MobiDB-lite"/>
    </source>
</evidence>
<keyword evidence="2" id="KW-1133">Transmembrane helix</keyword>
<organism evidence="3 4">
    <name type="scientific">Clavelina lepadiformis</name>
    <name type="common">Light-bulb sea squirt</name>
    <name type="synonym">Ascidia lepadiformis</name>
    <dbReference type="NCBI Taxonomy" id="159417"/>
    <lineage>
        <taxon>Eukaryota</taxon>
        <taxon>Metazoa</taxon>
        <taxon>Chordata</taxon>
        <taxon>Tunicata</taxon>
        <taxon>Ascidiacea</taxon>
        <taxon>Aplousobranchia</taxon>
        <taxon>Clavelinidae</taxon>
        <taxon>Clavelina</taxon>
    </lineage>
</organism>
<keyword evidence="4" id="KW-1185">Reference proteome</keyword>